<keyword evidence="4 7" id="KW-0863">Zinc-finger</keyword>
<evidence type="ECO:0000256" key="6">
    <source>
        <dbReference type="ARBA" id="ARBA00023242"/>
    </source>
</evidence>
<evidence type="ECO:0000256" key="3">
    <source>
        <dbReference type="ARBA" id="ARBA00022737"/>
    </source>
</evidence>
<keyword evidence="3" id="KW-0677">Repeat</keyword>
<dbReference type="FunFam" id="3.30.160.60:FF:000624">
    <property type="entry name" value="zinc finger protein 697"/>
    <property type="match status" value="1"/>
</dbReference>
<dbReference type="Gene3D" id="3.30.160.60">
    <property type="entry name" value="Classic Zinc Finger"/>
    <property type="match status" value="4"/>
</dbReference>
<evidence type="ECO:0000256" key="7">
    <source>
        <dbReference type="PROSITE-ProRule" id="PRU00042"/>
    </source>
</evidence>
<accession>A0A6A4W818</accession>
<evidence type="ECO:0000256" key="1">
    <source>
        <dbReference type="ARBA" id="ARBA00004123"/>
    </source>
</evidence>
<dbReference type="GO" id="GO:0000981">
    <property type="term" value="F:DNA-binding transcription factor activity, RNA polymerase II-specific"/>
    <property type="evidence" value="ECO:0007669"/>
    <property type="project" value="TreeGrafter"/>
</dbReference>
<dbReference type="PANTHER" id="PTHR14003:SF19">
    <property type="entry name" value="YY2 TRANSCRIPTION FACTOR"/>
    <property type="match status" value="1"/>
</dbReference>
<dbReference type="GO" id="GO:0000785">
    <property type="term" value="C:chromatin"/>
    <property type="evidence" value="ECO:0007669"/>
    <property type="project" value="TreeGrafter"/>
</dbReference>
<feature type="compositionally biased region" description="Basic and acidic residues" evidence="8">
    <location>
        <begin position="208"/>
        <end position="227"/>
    </location>
</feature>
<evidence type="ECO:0000256" key="5">
    <source>
        <dbReference type="ARBA" id="ARBA00022833"/>
    </source>
</evidence>
<feature type="domain" description="C2H2-type" evidence="9">
    <location>
        <begin position="395"/>
        <end position="418"/>
    </location>
</feature>
<dbReference type="GO" id="GO:0005667">
    <property type="term" value="C:transcription regulator complex"/>
    <property type="evidence" value="ECO:0007669"/>
    <property type="project" value="TreeGrafter"/>
</dbReference>
<dbReference type="AlphaFoldDB" id="A0A6A4W818"/>
<evidence type="ECO:0000313" key="10">
    <source>
        <dbReference type="EMBL" id="KAF0302635.1"/>
    </source>
</evidence>
<feature type="region of interest" description="Disordered" evidence="8">
    <location>
        <begin position="97"/>
        <end position="135"/>
    </location>
</feature>
<comment type="caution">
    <text evidence="10">The sequence shown here is derived from an EMBL/GenBank/DDBJ whole genome shotgun (WGS) entry which is preliminary data.</text>
</comment>
<keyword evidence="5" id="KW-0862">Zinc</keyword>
<dbReference type="PROSITE" id="PS50157">
    <property type="entry name" value="ZINC_FINGER_C2H2_2"/>
    <property type="match status" value="4"/>
</dbReference>
<gene>
    <name evidence="10" type="primary">Znf467_1</name>
    <name evidence="10" type="ORF">FJT64_025265</name>
</gene>
<dbReference type="PANTHER" id="PTHR14003">
    <property type="entry name" value="TRANSCRIPTIONAL REPRESSOR PROTEIN YY"/>
    <property type="match status" value="1"/>
</dbReference>
<evidence type="ECO:0000256" key="2">
    <source>
        <dbReference type="ARBA" id="ARBA00022723"/>
    </source>
</evidence>
<evidence type="ECO:0000256" key="4">
    <source>
        <dbReference type="ARBA" id="ARBA00022771"/>
    </source>
</evidence>
<keyword evidence="6" id="KW-0539">Nucleus</keyword>
<feature type="region of interest" description="Disordered" evidence="8">
    <location>
        <begin position="206"/>
        <end position="233"/>
    </location>
</feature>
<dbReference type="GO" id="GO:0008270">
    <property type="term" value="F:zinc ion binding"/>
    <property type="evidence" value="ECO:0007669"/>
    <property type="project" value="UniProtKB-KW"/>
</dbReference>
<dbReference type="FunFam" id="3.30.160.60:FF:000870">
    <property type="entry name" value="zinc finger protein 197 isoform X1"/>
    <property type="match status" value="1"/>
</dbReference>
<feature type="compositionally biased region" description="Gly residues" evidence="8">
    <location>
        <begin position="102"/>
        <end position="118"/>
    </location>
</feature>
<dbReference type="InterPro" id="IPR013087">
    <property type="entry name" value="Znf_C2H2_type"/>
</dbReference>
<protein>
    <submittedName>
        <fullName evidence="10">Zinc finger protein 467</fullName>
    </submittedName>
</protein>
<dbReference type="Proteomes" id="UP000440578">
    <property type="component" value="Unassembled WGS sequence"/>
</dbReference>
<dbReference type="PROSITE" id="PS00028">
    <property type="entry name" value="ZINC_FINGER_C2H2_1"/>
    <property type="match status" value="4"/>
</dbReference>
<name>A0A6A4W818_AMPAM</name>
<sequence>MAMFAPATSMSHVDLHGAAHVTQAEASSAGRGAPHGAPAYVTAATHSAPEEESIAMLSQMLQNEAQRHQREQRVTYAPAAGVSAKPVTSSADMMSELMDGSAAGGGPRVDTGRSGGGAEPAPPAQQVYLEPTGGAPAGAAPRISIDHLLGLPGFSGPIAPHFLAPRPAVFVPHPAHRGQAPPASVAGVPVSAAASAAAAAAVAAAAGKQDEAEKENGWQRTEIKREPGGGPEEAARGLLALHKQHYHRLGTEAGQPGAADSDESCSRVDGRAAAPRRVTTNLVLAPILSSTVSCRLLTVLTRFKCDLCDVRLKRKAHMARHRRIHTNERPHVCTVCFKGFIRREHLQRHLKIHGTREPSERTHVCTVCYKAFIRKEHLQRHLKIHGTREPGERTHVCNICYKAFIRRDYLQRHMKIHG</sequence>
<dbReference type="OrthoDB" id="6336085at2759"/>
<organism evidence="10 11">
    <name type="scientific">Amphibalanus amphitrite</name>
    <name type="common">Striped barnacle</name>
    <name type="synonym">Balanus amphitrite</name>
    <dbReference type="NCBI Taxonomy" id="1232801"/>
    <lineage>
        <taxon>Eukaryota</taxon>
        <taxon>Metazoa</taxon>
        <taxon>Ecdysozoa</taxon>
        <taxon>Arthropoda</taxon>
        <taxon>Crustacea</taxon>
        <taxon>Multicrustacea</taxon>
        <taxon>Cirripedia</taxon>
        <taxon>Thoracica</taxon>
        <taxon>Thoracicalcarea</taxon>
        <taxon>Balanomorpha</taxon>
        <taxon>Balanoidea</taxon>
        <taxon>Balanidae</taxon>
        <taxon>Amphibalaninae</taxon>
        <taxon>Amphibalanus</taxon>
    </lineage>
</organism>
<dbReference type="EMBL" id="VIIS01001038">
    <property type="protein sequence ID" value="KAF0302635.1"/>
    <property type="molecule type" value="Genomic_DNA"/>
</dbReference>
<dbReference type="FunFam" id="3.30.160.60:FF:000065">
    <property type="entry name" value="B-cell CLL/lymphoma 6, member B"/>
    <property type="match status" value="1"/>
</dbReference>
<reference evidence="10 11" key="1">
    <citation type="submission" date="2019-07" db="EMBL/GenBank/DDBJ databases">
        <title>Draft genome assembly of a fouling barnacle, Amphibalanus amphitrite (Darwin, 1854): The first reference genome for Thecostraca.</title>
        <authorList>
            <person name="Kim W."/>
        </authorList>
    </citation>
    <scope>NUCLEOTIDE SEQUENCE [LARGE SCALE GENOMIC DNA]</scope>
    <source>
        <strain evidence="10">SNU_AA5</strain>
        <tissue evidence="10">Soma without cirri and trophi</tissue>
    </source>
</reference>
<feature type="domain" description="C2H2-type" evidence="9">
    <location>
        <begin position="363"/>
        <end position="390"/>
    </location>
</feature>
<keyword evidence="2" id="KW-0479">Metal-binding</keyword>
<dbReference type="Pfam" id="PF00096">
    <property type="entry name" value="zf-C2H2"/>
    <property type="match status" value="4"/>
</dbReference>
<dbReference type="InterPro" id="IPR036236">
    <property type="entry name" value="Znf_C2H2_sf"/>
</dbReference>
<dbReference type="GO" id="GO:0000978">
    <property type="term" value="F:RNA polymerase II cis-regulatory region sequence-specific DNA binding"/>
    <property type="evidence" value="ECO:0007669"/>
    <property type="project" value="TreeGrafter"/>
</dbReference>
<feature type="domain" description="C2H2-type" evidence="9">
    <location>
        <begin position="303"/>
        <end position="330"/>
    </location>
</feature>
<dbReference type="GO" id="GO:0031519">
    <property type="term" value="C:PcG protein complex"/>
    <property type="evidence" value="ECO:0007669"/>
    <property type="project" value="TreeGrafter"/>
</dbReference>
<comment type="subcellular location">
    <subcellularLocation>
        <location evidence="1">Nucleus</location>
    </subcellularLocation>
</comment>
<evidence type="ECO:0000313" key="11">
    <source>
        <dbReference type="Proteomes" id="UP000440578"/>
    </source>
</evidence>
<proteinExistence type="predicted"/>
<feature type="domain" description="C2H2-type" evidence="9">
    <location>
        <begin position="331"/>
        <end position="358"/>
    </location>
</feature>
<dbReference type="SMART" id="SM00355">
    <property type="entry name" value="ZnF_C2H2"/>
    <property type="match status" value="4"/>
</dbReference>
<dbReference type="SUPFAM" id="SSF57667">
    <property type="entry name" value="beta-beta-alpha zinc fingers"/>
    <property type="match status" value="2"/>
</dbReference>
<evidence type="ECO:0000256" key="8">
    <source>
        <dbReference type="SAM" id="MobiDB-lite"/>
    </source>
</evidence>
<keyword evidence="11" id="KW-1185">Reference proteome</keyword>
<evidence type="ECO:0000259" key="9">
    <source>
        <dbReference type="PROSITE" id="PS50157"/>
    </source>
</evidence>